<dbReference type="AlphaFoldDB" id="A0AA39Q110"/>
<organism evidence="1 2">
    <name type="scientific">Armillaria luteobubalina</name>
    <dbReference type="NCBI Taxonomy" id="153913"/>
    <lineage>
        <taxon>Eukaryota</taxon>
        <taxon>Fungi</taxon>
        <taxon>Dikarya</taxon>
        <taxon>Basidiomycota</taxon>
        <taxon>Agaricomycotina</taxon>
        <taxon>Agaricomycetes</taxon>
        <taxon>Agaricomycetidae</taxon>
        <taxon>Agaricales</taxon>
        <taxon>Marasmiineae</taxon>
        <taxon>Physalacriaceae</taxon>
        <taxon>Armillaria</taxon>
    </lineage>
</organism>
<evidence type="ECO:0000313" key="1">
    <source>
        <dbReference type="EMBL" id="KAK0494170.1"/>
    </source>
</evidence>
<proteinExistence type="predicted"/>
<keyword evidence="2" id="KW-1185">Reference proteome</keyword>
<evidence type="ECO:0000313" key="2">
    <source>
        <dbReference type="Proteomes" id="UP001175228"/>
    </source>
</evidence>
<dbReference type="Proteomes" id="UP001175228">
    <property type="component" value="Unassembled WGS sequence"/>
</dbReference>
<protein>
    <submittedName>
        <fullName evidence="1">Uncharacterized protein</fullName>
    </submittedName>
</protein>
<reference evidence="1" key="1">
    <citation type="submission" date="2023-06" db="EMBL/GenBank/DDBJ databases">
        <authorList>
            <consortium name="Lawrence Berkeley National Laboratory"/>
            <person name="Ahrendt S."/>
            <person name="Sahu N."/>
            <person name="Indic B."/>
            <person name="Wong-Bajracharya J."/>
            <person name="Merenyi Z."/>
            <person name="Ke H.-M."/>
            <person name="Monk M."/>
            <person name="Kocsube S."/>
            <person name="Drula E."/>
            <person name="Lipzen A."/>
            <person name="Balint B."/>
            <person name="Henrissat B."/>
            <person name="Andreopoulos B."/>
            <person name="Martin F.M."/>
            <person name="Harder C.B."/>
            <person name="Rigling D."/>
            <person name="Ford K.L."/>
            <person name="Foster G.D."/>
            <person name="Pangilinan J."/>
            <person name="Papanicolaou A."/>
            <person name="Barry K."/>
            <person name="LaButti K."/>
            <person name="Viragh M."/>
            <person name="Koriabine M."/>
            <person name="Yan M."/>
            <person name="Riley R."/>
            <person name="Champramary S."/>
            <person name="Plett K.L."/>
            <person name="Tsai I.J."/>
            <person name="Slot J."/>
            <person name="Sipos G."/>
            <person name="Plett J."/>
            <person name="Nagy L.G."/>
            <person name="Grigoriev I.V."/>
        </authorList>
    </citation>
    <scope>NUCLEOTIDE SEQUENCE</scope>
    <source>
        <strain evidence="1">HWK02</strain>
    </source>
</reference>
<comment type="caution">
    <text evidence="1">The sequence shown here is derived from an EMBL/GenBank/DDBJ whole genome shotgun (WGS) entry which is preliminary data.</text>
</comment>
<sequence length="161" mass="18475">MPLGTKGERYFRRFDLGMRSDGSEEDTWWRRDRSGTLRLLLHFQSTVDALVDRLALLGLKHLKLRPPPAPTFFMDSFMLDLLNDIEINTDYMLMNVNFFGALDSSSLVYLHSWTMTALQWSVRKLVAIMVKISPALGPDKMGAVYREWNTGSKEGLPIYSP</sequence>
<dbReference type="EMBL" id="JAUEPU010000022">
    <property type="protein sequence ID" value="KAK0494170.1"/>
    <property type="molecule type" value="Genomic_DNA"/>
</dbReference>
<gene>
    <name evidence="1" type="ORF">EDD18DRAFT_1464607</name>
</gene>
<name>A0AA39Q110_9AGAR</name>
<accession>A0AA39Q110</accession>